<dbReference type="GO" id="GO:0030416">
    <property type="term" value="P:methylamine metabolic process"/>
    <property type="evidence" value="ECO:0007669"/>
    <property type="project" value="InterPro"/>
</dbReference>
<dbReference type="AlphaFoldDB" id="E1K253"/>
<dbReference type="Proteomes" id="UP000006250">
    <property type="component" value="Unassembled WGS sequence"/>
</dbReference>
<dbReference type="Pfam" id="PF07291">
    <property type="entry name" value="MauE"/>
    <property type="match status" value="1"/>
</dbReference>
<comment type="subcellular location">
    <subcellularLocation>
        <location evidence="1">Membrane</location>
        <topology evidence="1">Multi-pass membrane protein</topology>
    </subcellularLocation>
</comment>
<protein>
    <submittedName>
        <fullName evidence="7">DoxX family protein</fullName>
    </submittedName>
</protein>
<proteinExistence type="predicted"/>
<dbReference type="UniPathway" id="UPA00895"/>
<evidence type="ECO:0000256" key="3">
    <source>
        <dbReference type="ARBA" id="ARBA00022989"/>
    </source>
</evidence>
<dbReference type="STRING" id="596151.DesfrDRAFT_3953"/>
<evidence type="ECO:0000259" key="6">
    <source>
        <dbReference type="Pfam" id="PF07291"/>
    </source>
</evidence>
<gene>
    <name evidence="7" type="ORF">DesfrDRAFT_3953</name>
</gene>
<evidence type="ECO:0000313" key="8">
    <source>
        <dbReference type="Proteomes" id="UP000006250"/>
    </source>
</evidence>
<dbReference type="eggNOG" id="COG2259">
    <property type="taxonomic scope" value="Bacteria"/>
</dbReference>
<feature type="transmembrane region" description="Helical" evidence="5">
    <location>
        <begin position="119"/>
        <end position="142"/>
    </location>
</feature>
<keyword evidence="8" id="KW-1185">Reference proteome</keyword>
<feature type="transmembrane region" description="Helical" evidence="5">
    <location>
        <begin position="54"/>
        <end position="74"/>
    </location>
</feature>
<evidence type="ECO:0000256" key="2">
    <source>
        <dbReference type="ARBA" id="ARBA00022692"/>
    </source>
</evidence>
<dbReference type="EMBL" id="AECZ01000050">
    <property type="protein sequence ID" value="EFL49306.1"/>
    <property type="molecule type" value="Genomic_DNA"/>
</dbReference>
<feature type="domain" description="Methylamine utilisation protein MauE" evidence="6">
    <location>
        <begin position="13"/>
        <end position="141"/>
    </location>
</feature>
<name>E1K253_SOLFR</name>
<sequence>MGNSCRNLLASVWTYRAVRLALAVFFIVAGTLKLADVHAFVLTIKAFSILPSDAVTPLAVALPVLEIVGGLLLAFDAPGGLAIIGGLLLLFIGVVANAIRQGLDIDCGCYGPGDPEGEVYHGLHTTLWRDLAMLAGVVYCLLWRRVRGRQRFTPATQTP</sequence>
<evidence type="ECO:0000256" key="4">
    <source>
        <dbReference type="ARBA" id="ARBA00023136"/>
    </source>
</evidence>
<evidence type="ECO:0000256" key="1">
    <source>
        <dbReference type="ARBA" id="ARBA00004141"/>
    </source>
</evidence>
<keyword evidence="3 5" id="KW-1133">Transmembrane helix</keyword>
<dbReference type="RefSeq" id="WP_005996867.1">
    <property type="nucleotide sequence ID" value="NZ_AECZ01000050.1"/>
</dbReference>
<organism evidence="7 8">
    <name type="scientific">Solidesulfovibrio fructosivorans JJ]</name>
    <dbReference type="NCBI Taxonomy" id="596151"/>
    <lineage>
        <taxon>Bacteria</taxon>
        <taxon>Pseudomonadati</taxon>
        <taxon>Thermodesulfobacteriota</taxon>
        <taxon>Desulfovibrionia</taxon>
        <taxon>Desulfovibrionales</taxon>
        <taxon>Desulfovibrionaceae</taxon>
        <taxon>Solidesulfovibrio</taxon>
    </lineage>
</organism>
<evidence type="ECO:0000313" key="7">
    <source>
        <dbReference type="EMBL" id="EFL49306.1"/>
    </source>
</evidence>
<evidence type="ECO:0000256" key="5">
    <source>
        <dbReference type="SAM" id="Phobius"/>
    </source>
</evidence>
<keyword evidence="2 5" id="KW-0812">Transmembrane</keyword>
<keyword evidence="4 5" id="KW-0472">Membrane</keyword>
<dbReference type="InterPro" id="IPR009908">
    <property type="entry name" value="Methylamine_util_MauE"/>
</dbReference>
<feature type="transmembrane region" description="Helical" evidence="5">
    <location>
        <begin position="20"/>
        <end position="42"/>
    </location>
</feature>
<feature type="transmembrane region" description="Helical" evidence="5">
    <location>
        <begin position="81"/>
        <end position="99"/>
    </location>
</feature>
<comment type="caution">
    <text evidence="7">The sequence shown here is derived from an EMBL/GenBank/DDBJ whole genome shotgun (WGS) entry which is preliminary data.</text>
</comment>
<reference evidence="7 8" key="1">
    <citation type="submission" date="2010-08" db="EMBL/GenBank/DDBJ databases">
        <title>The draft genome of Desulfovibrio fructosovorans JJ.</title>
        <authorList>
            <consortium name="US DOE Joint Genome Institute (JGI-PGF)"/>
            <person name="Lucas S."/>
            <person name="Copeland A."/>
            <person name="Lapidus A."/>
            <person name="Cheng J.-F."/>
            <person name="Bruce D."/>
            <person name="Goodwin L."/>
            <person name="Pitluck S."/>
            <person name="Land M.L."/>
            <person name="Hauser L."/>
            <person name="Chang Y.-J."/>
            <person name="Jeffries C."/>
            <person name="Wall J.D."/>
            <person name="Stahl D.A."/>
            <person name="Arkin A.P."/>
            <person name="Dehal P."/>
            <person name="Stolyar S.M."/>
            <person name="Hazen T.C."/>
            <person name="Woyke T.J."/>
        </authorList>
    </citation>
    <scope>NUCLEOTIDE SEQUENCE [LARGE SCALE GENOMIC DNA]</scope>
    <source>
        <strain evidence="7 8">JJ</strain>
    </source>
</reference>
<dbReference type="GO" id="GO:0016020">
    <property type="term" value="C:membrane"/>
    <property type="evidence" value="ECO:0007669"/>
    <property type="project" value="UniProtKB-SubCell"/>
</dbReference>
<accession>E1K253</accession>